<dbReference type="PROSITE" id="PS50949">
    <property type="entry name" value="HTH_GNTR"/>
    <property type="match status" value="1"/>
</dbReference>
<dbReference type="GO" id="GO:0003700">
    <property type="term" value="F:DNA-binding transcription factor activity"/>
    <property type="evidence" value="ECO:0007669"/>
    <property type="project" value="InterPro"/>
</dbReference>
<dbReference type="SUPFAM" id="SSF46785">
    <property type="entry name" value="Winged helix' DNA-binding domain"/>
    <property type="match status" value="1"/>
</dbReference>
<reference evidence="5 6" key="1">
    <citation type="submission" date="2018-10" db="EMBL/GenBank/DDBJ databases">
        <title>Robbsia sp. DHC34, isolated from soil.</title>
        <authorList>
            <person name="Gao Z.-H."/>
            <person name="Qiu L.-H."/>
        </authorList>
    </citation>
    <scope>NUCLEOTIDE SEQUENCE [LARGE SCALE GENOMIC DNA]</scope>
    <source>
        <strain evidence="5 6">DHC34</strain>
    </source>
</reference>
<dbReference type="Gene3D" id="1.10.10.10">
    <property type="entry name" value="Winged helix-like DNA-binding domain superfamily/Winged helix DNA-binding domain"/>
    <property type="match status" value="1"/>
</dbReference>
<name>A0A494X919_9BURK</name>
<dbReference type="Pfam" id="PF00392">
    <property type="entry name" value="GntR"/>
    <property type="match status" value="1"/>
</dbReference>
<dbReference type="InterPro" id="IPR000524">
    <property type="entry name" value="Tscrpt_reg_HTH_GntR"/>
</dbReference>
<keyword evidence="3" id="KW-0804">Transcription</keyword>
<keyword evidence="6" id="KW-1185">Reference proteome</keyword>
<dbReference type="OrthoDB" id="8525195at2"/>
<comment type="caution">
    <text evidence="5">The sequence shown here is derived from an EMBL/GenBank/DDBJ whole genome shotgun (WGS) entry which is preliminary data.</text>
</comment>
<dbReference type="InterPro" id="IPR008920">
    <property type="entry name" value="TF_FadR/GntR_C"/>
</dbReference>
<dbReference type="PANTHER" id="PTHR43537">
    <property type="entry name" value="TRANSCRIPTIONAL REGULATOR, GNTR FAMILY"/>
    <property type="match status" value="1"/>
</dbReference>
<dbReference type="AlphaFoldDB" id="A0A494X919"/>
<proteinExistence type="predicted"/>
<dbReference type="SMART" id="SM00345">
    <property type="entry name" value="HTH_GNTR"/>
    <property type="match status" value="1"/>
</dbReference>
<dbReference type="SUPFAM" id="SSF48008">
    <property type="entry name" value="GntR ligand-binding domain-like"/>
    <property type="match status" value="1"/>
</dbReference>
<dbReference type="InterPro" id="IPR011711">
    <property type="entry name" value="GntR_C"/>
</dbReference>
<dbReference type="SMART" id="SM00895">
    <property type="entry name" value="FCD"/>
    <property type="match status" value="1"/>
</dbReference>
<dbReference type="Gene3D" id="1.20.120.530">
    <property type="entry name" value="GntR ligand-binding domain-like"/>
    <property type="match status" value="1"/>
</dbReference>
<dbReference type="GO" id="GO:0003677">
    <property type="term" value="F:DNA binding"/>
    <property type="evidence" value="ECO:0007669"/>
    <property type="project" value="UniProtKB-KW"/>
</dbReference>
<protein>
    <submittedName>
        <fullName evidence="5">GntR family transcriptional regulator</fullName>
    </submittedName>
</protein>
<sequence>MGALIDQKRFVIYHASRSVRRSQVGRTRKSEIIEAAAQRADAESPAGADAASGGARLSDIAYERILEGLFERKLPAGAFVSQNELVQLLGIPVAPLRDALRVLEAEGVLTIHPRSGIQFVKPGFELTRATYQFRSIIERAAIRVFAETADEETIGTLEQRHLALVTAIEKQGLGAAHVAEVEALETSLHHAVVTSLGNPLVESSYRRMHNYLKLLRLERKLTAPVVLRTLKEHLAILEACRARDPDAAEAAVQAHFAAALQRNLGMY</sequence>
<keyword evidence="2" id="KW-0238">DNA-binding</keyword>
<dbReference type="InterPro" id="IPR036388">
    <property type="entry name" value="WH-like_DNA-bd_sf"/>
</dbReference>
<keyword evidence="1" id="KW-0805">Transcription regulation</keyword>
<dbReference type="Pfam" id="PF07729">
    <property type="entry name" value="FCD"/>
    <property type="match status" value="1"/>
</dbReference>
<evidence type="ECO:0000256" key="2">
    <source>
        <dbReference type="ARBA" id="ARBA00023125"/>
    </source>
</evidence>
<feature type="domain" description="HTH gntR-type" evidence="4">
    <location>
        <begin position="55"/>
        <end position="122"/>
    </location>
</feature>
<gene>
    <name evidence="5" type="ORF">D7S86_23165</name>
</gene>
<dbReference type="EMBL" id="RBZU01000013">
    <property type="protein sequence ID" value="RKP47058.1"/>
    <property type="molecule type" value="Genomic_DNA"/>
</dbReference>
<evidence type="ECO:0000256" key="1">
    <source>
        <dbReference type="ARBA" id="ARBA00023015"/>
    </source>
</evidence>
<accession>A0A494X919</accession>
<evidence type="ECO:0000313" key="6">
    <source>
        <dbReference type="Proteomes" id="UP000270342"/>
    </source>
</evidence>
<dbReference type="PANTHER" id="PTHR43537:SF5">
    <property type="entry name" value="UXU OPERON TRANSCRIPTIONAL REGULATOR"/>
    <property type="match status" value="1"/>
</dbReference>
<dbReference type="Proteomes" id="UP000270342">
    <property type="component" value="Unassembled WGS sequence"/>
</dbReference>
<evidence type="ECO:0000256" key="3">
    <source>
        <dbReference type="ARBA" id="ARBA00023163"/>
    </source>
</evidence>
<dbReference type="InterPro" id="IPR036390">
    <property type="entry name" value="WH_DNA-bd_sf"/>
</dbReference>
<evidence type="ECO:0000259" key="4">
    <source>
        <dbReference type="PROSITE" id="PS50949"/>
    </source>
</evidence>
<evidence type="ECO:0000313" key="5">
    <source>
        <dbReference type="EMBL" id="RKP47058.1"/>
    </source>
</evidence>
<organism evidence="5 6">
    <name type="scientific">Pararobbsia silviterrae</name>
    <dbReference type="NCBI Taxonomy" id="1792498"/>
    <lineage>
        <taxon>Bacteria</taxon>
        <taxon>Pseudomonadati</taxon>
        <taxon>Pseudomonadota</taxon>
        <taxon>Betaproteobacteria</taxon>
        <taxon>Burkholderiales</taxon>
        <taxon>Burkholderiaceae</taxon>
        <taxon>Pararobbsia</taxon>
    </lineage>
</organism>